<keyword evidence="7" id="KW-1185">Reference proteome</keyword>
<evidence type="ECO:0000313" key="6">
    <source>
        <dbReference type="EMBL" id="MBA8802391.1"/>
    </source>
</evidence>
<evidence type="ECO:0000256" key="3">
    <source>
        <dbReference type="ARBA" id="ARBA00022989"/>
    </source>
</evidence>
<dbReference type="InterPro" id="IPR036259">
    <property type="entry name" value="MFS_trans_sf"/>
</dbReference>
<sequence>MAVPRTLARARLAAASGFFAQGLVFISLTSRLPDITEKWDIGELLLSLLLLMMVLLAGAGSVLAEKVAERRDSASMLRLGLLLVMAGVAVIALAPDRAVFVGAMAVYGVGLGVVDATTNMQAVALEHRYGRPILPSFHGAWTLGGVAGAGLSLATGSLPLGVVAAVAVVPLAVVFAPLLPRVQAVPDTAAAAAVPWRPILLVGLGMVLFYMVDTATQTWGPLFLDDTFDTPSGLVALATLPYLVASGILRIAGDGLVARYGAVLVLRVGAVAGSAALAVVVFAPTWPVAVLGFTLLGAGVAVIAPLSFSAAARIAGGGPEDTVLDPDARQARVDAVIARFNQFNYAGALLGSVMTGVVGSGSLRVGFAVPMVLILGIVPLARAFAPVGTGVSAPRPSDVGSAS</sequence>
<dbReference type="PANTHER" id="PTHR23514:SF13">
    <property type="entry name" value="INNER MEMBRANE PROTEIN YBJJ"/>
    <property type="match status" value="1"/>
</dbReference>
<dbReference type="InterPro" id="IPR051788">
    <property type="entry name" value="MFS_Transporter"/>
</dbReference>
<comment type="subcellular location">
    <subcellularLocation>
        <location evidence="1">Membrane</location>
        <topology evidence="1">Multi-pass membrane protein</topology>
    </subcellularLocation>
</comment>
<keyword evidence="2 5" id="KW-0812">Transmembrane</keyword>
<feature type="transmembrane region" description="Helical" evidence="5">
    <location>
        <begin position="12"/>
        <end position="32"/>
    </location>
</feature>
<gene>
    <name evidence="6" type="ORF">FB382_000682</name>
</gene>
<name>A0A7W3P8H4_9ACTN</name>
<feature type="transmembrane region" description="Helical" evidence="5">
    <location>
        <begin position="367"/>
        <end position="385"/>
    </location>
</feature>
<feature type="transmembrane region" description="Helical" evidence="5">
    <location>
        <begin position="264"/>
        <end position="283"/>
    </location>
</feature>
<accession>A0A7W3P8H4</accession>
<organism evidence="6 7">
    <name type="scientific">Nocardioides ginsengisegetis</name>
    <dbReference type="NCBI Taxonomy" id="661491"/>
    <lineage>
        <taxon>Bacteria</taxon>
        <taxon>Bacillati</taxon>
        <taxon>Actinomycetota</taxon>
        <taxon>Actinomycetes</taxon>
        <taxon>Propionibacteriales</taxon>
        <taxon>Nocardioidaceae</taxon>
        <taxon>Nocardioides</taxon>
    </lineage>
</organism>
<keyword evidence="3 5" id="KW-1133">Transmembrane helix</keyword>
<feature type="transmembrane region" description="Helical" evidence="5">
    <location>
        <begin position="191"/>
        <end position="212"/>
    </location>
</feature>
<feature type="transmembrane region" description="Helical" evidence="5">
    <location>
        <begin position="76"/>
        <end position="94"/>
    </location>
</feature>
<feature type="transmembrane region" description="Helical" evidence="5">
    <location>
        <begin position="160"/>
        <end position="179"/>
    </location>
</feature>
<dbReference type="GO" id="GO:0016020">
    <property type="term" value="C:membrane"/>
    <property type="evidence" value="ECO:0007669"/>
    <property type="project" value="UniProtKB-SubCell"/>
</dbReference>
<feature type="transmembrane region" description="Helical" evidence="5">
    <location>
        <begin position="232"/>
        <end position="252"/>
    </location>
</feature>
<dbReference type="GO" id="GO:0022857">
    <property type="term" value="F:transmembrane transporter activity"/>
    <property type="evidence" value="ECO:0007669"/>
    <property type="project" value="InterPro"/>
</dbReference>
<feature type="transmembrane region" description="Helical" evidence="5">
    <location>
        <begin position="100"/>
        <end position="120"/>
    </location>
</feature>
<feature type="transmembrane region" description="Helical" evidence="5">
    <location>
        <begin position="44"/>
        <end position="64"/>
    </location>
</feature>
<protein>
    <submittedName>
        <fullName evidence="6">MFS family permease</fullName>
    </submittedName>
</protein>
<evidence type="ECO:0000313" key="7">
    <source>
        <dbReference type="Proteomes" id="UP000580910"/>
    </source>
</evidence>
<comment type="caution">
    <text evidence="6">The sequence shown here is derived from an EMBL/GenBank/DDBJ whole genome shotgun (WGS) entry which is preliminary data.</text>
</comment>
<keyword evidence="4 5" id="KW-0472">Membrane</keyword>
<evidence type="ECO:0000256" key="4">
    <source>
        <dbReference type="ARBA" id="ARBA00023136"/>
    </source>
</evidence>
<evidence type="ECO:0000256" key="5">
    <source>
        <dbReference type="SAM" id="Phobius"/>
    </source>
</evidence>
<dbReference type="EMBL" id="JACGXA010000001">
    <property type="protein sequence ID" value="MBA8802391.1"/>
    <property type="molecule type" value="Genomic_DNA"/>
</dbReference>
<dbReference type="AlphaFoldDB" id="A0A7W3P8H4"/>
<dbReference type="SUPFAM" id="SSF103473">
    <property type="entry name" value="MFS general substrate transporter"/>
    <property type="match status" value="1"/>
</dbReference>
<evidence type="ECO:0000256" key="1">
    <source>
        <dbReference type="ARBA" id="ARBA00004141"/>
    </source>
</evidence>
<dbReference type="InterPro" id="IPR011701">
    <property type="entry name" value="MFS"/>
</dbReference>
<feature type="transmembrane region" description="Helical" evidence="5">
    <location>
        <begin position="289"/>
        <end position="308"/>
    </location>
</feature>
<dbReference type="Pfam" id="PF07690">
    <property type="entry name" value="MFS_1"/>
    <property type="match status" value="1"/>
</dbReference>
<dbReference type="Gene3D" id="1.20.1250.20">
    <property type="entry name" value="MFS general substrate transporter like domains"/>
    <property type="match status" value="2"/>
</dbReference>
<reference evidence="6 7" key="1">
    <citation type="submission" date="2020-07" db="EMBL/GenBank/DDBJ databases">
        <title>Sequencing the genomes of 1000 actinobacteria strains.</title>
        <authorList>
            <person name="Klenk H.-P."/>
        </authorList>
    </citation>
    <scope>NUCLEOTIDE SEQUENCE [LARGE SCALE GENOMIC DNA]</scope>
    <source>
        <strain evidence="6 7">DSM 21349</strain>
    </source>
</reference>
<dbReference type="Proteomes" id="UP000580910">
    <property type="component" value="Unassembled WGS sequence"/>
</dbReference>
<evidence type="ECO:0000256" key="2">
    <source>
        <dbReference type="ARBA" id="ARBA00022692"/>
    </source>
</evidence>
<feature type="transmembrane region" description="Helical" evidence="5">
    <location>
        <begin position="132"/>
        <end position="154"/>
    </location>
</feature>
<dbReference type="PANTHER" id="PTHR23514">
    <property type="entry name" value="BYPASS OF STOP CODON PROTEIN 6"/>
    <property type="match status" value="1"/>
</dbReference>
<proteinExistence type="predicted"/>